<evidence type="ECO:0000256" key="2">
    <source>
        <dbReference type="SAM" id="Phobius"/>
    </source>
</evidence>
<keyword evidence="2" id="KW-1133">Transmembrane helix</keyword>
<reference evidence="3" key="1">
    <citation type="submission" date="2021-02" db="EMBL/GenBank/DDBJ databases">
        <authorList>
            <person name="Dougan E. K."/>
            <person name="Rhodes N."/>
            <person name="Thang M."/>
            <person name="Chan C."/>
        </authorList>
    </citation>
    <scope>NUCLEOTIDE SEQUENCE</scope>
</reference>
<protein>
    <submittedName>
        <fullName evidence="3">Uncharacterized protein</fullName>
    </submittedName>
</protein>
<sequence length="171" mass="18666">MKIIQRAACLVVGFGLTGIWWIAQWPELADKRSSRQQGDPSALDSRIESLEAHLRDYSARASRQDHIIQNLQQLVGASGKTQPPSTAQALADTDRSNPEAVEDVTETNSWQSQVCDKKGPYYKGALVALCTGPTEPMDSLWQDGVRLLGVDPLEQNFGREAGRTASEDLGG</sequence>
<comment type="caution">
    <text evidence="3">The sequence shown here is derived from an EMBL/GenBank/DDBJ whole genome shotgun (WGS) entry which is preliminary data.</text>
</comment>
<gene>
    <name evidence="3" type="ORF">PGLA1383_LOCUS2153</name>
</gene>
<feature type="region of interest" description="Disordered" evidence="1">
    <location>
        <begin position="76"/>
        <end position="99"/>
    </location>
</feature>
<feature type="compositionally biased region" description="Polar residues" evidence="1">
    <location>
        <begin position="76"/>
        <end position="88"/>
    </location>
</feature>
<proteinExistence type="predicted"/>
<dbReference type="EMBL" id="CAJNNV010000630">
    <property type="protein sequence ID" value="CAE8583165.1"/>
    <property type="molecule type" value="Genomic_DNA"/>
</dbReference>
<evidence type="ECO:0000256" key="1">
    <source>
        <dbReference type="SAM" id="MobiDB-lite"/>
    </source>
</evidence>
<accession>A0A813DC54</accession>
<evidence type="ECO:0000313" key="4">
    <source>
        <dbReference type="Proteomes" id="UP000654075"/>
    </source>
</evidence>
<keyword evidence="2" id="KW-0472">Membrane</keyword>
<dbReference type="AlphaFoldDB" id="A0A813DC54"/>
<dbReference type="Proteomes" id="UP000654075">
    <property type="component" value="Unassembled WGS sequence"/>
</dbReference>
<organism evidence="3 4">
    <name type="scientific">Polarella glacialis</name>
    <name type="common">Dinoflagellate</name>
    <dbReference type="NCBI Taxonomy" id="89957"/>
    <lineage>
        <taxon>Eukaryota</taxon>
        <taxon>Sar</taxon>
        <taxon>Alveolata</taxon>
        <taxon>Dinophyceae</taxon>
        <taxon>Suessiales</taxon>
        <taxon>Suessiaceae</taxon>
        <taxon>Polarella</taxon>
    </lineage>
</organism>
<feature type="transmembrane region" description="Helical" evidence="2">
    <location>
        <begin position="7"/>
        <end position="23"/>
    </location>
</feature>
<name>A0A813DC54_POLGL</name>
<evidence type="ECO:0000313" key="3">
    <source>
        <dbReference type="EMBL" id="CAE8583165.1"/>
    </source>
</evidence>
<keyword evidence="2" id="KW-0812">Transmembrane</keyword>
<keyword evidence="4" id="KW-1185">Reference proteome</keyword>